<gene>
    <name evidence="2" type="ORF">GCM10011365_05200</name>
</gene>
<reference evidence="2" key="2">
    <citation type="submission" date="2020-09" db="EMBL/GenBank/DDBJ databases">
        <authorList>
            <person name="Sun Q."/>
            <person name="Zhou Y."/>
        </authorList>
    </citation>
    <scope>NUCLEOTIDE SEQUENCE</scope>
    <source>
        <strain evidence="2">CGMCC 1.12181</strain>
    </source>
</reference>
<dbReference type="Pfam" id="PF04519">
    <property type="entry name" value="Bactofilin"/>
    <property type="match status" value="1"/>
</dbReference>
<comment type="similarity">
    <text evidence="1">Belongs to the bactofilin family.</text>
</comment>
<evidence type="ECO:0008006" key="4">
    <source>
        <dbReference type="Google" id="ProtNLM"/>
    </source>
</evidence>
<accession>A0A917CFQ7</accession>
<keyword evidence="3" id="KW-1185">Reference proteome</keyword>
<proteinExistence type="inferred from homology"/>
<dbReference type="PANTHER" id="PTHR35024:SF4">
    <property type="entry name" value="POLYMER-FORMING CYTOSKELETAL PROTEIN"/>
    <property type="match status" value="1"/>
</dbReference>
<dbReference type="PANTHER" id="PTHR35024">
    <property type="entry name" value="HYPOTHETICAL CYTOSOLIC PROTEIN"/>
    <property type="match status" value="1"/>
</dbReference>
<dbReference type="Proteomes" id="UP000605253">
    <property type="component" value="Unassembled WGS sequence"/>
</dbReference>
<name>A0A917CFQ7_9GAMM</name>
<evidence type="ECO:0000313" key="2">
    <source>
        <dbReference type="EMBL" id="GGF87106.1"/>
    </source>
</evidence>
<dbReference type="EMBL" id="BMEO01000002">
    <property type="protein sequence ID" value="GGF87106.1"/>
    <property type="molecule type" value="Genomic_DNA"/>
</dbReference>
<evidence type="ECO:0000256" key="1">
    <source>
        <dbReference type="ARBA" id="ARBA00044755"/>
    </source>
</evidence>
<organism evidence="2 3">
    <name type="scientific">Marinicella pacifica</name>
    <dbReference type="NCBI Taxonomy" id="1171543"/>
    <lineage>
        <taxon>Bacteria</taxon>
        <taxon>Pseudomonadati</taxon>
        <taxon>Pseudomonadota</taxon>
        <taxon>Gammaproteobacteria</taxon>
        <taxon>Lysobacterales</taxon>
        <taxon>Marinicellaceae</taxon>
        <taxon>Marinicella</taxon>
    </lineage>
</organism>
<comment type="caution">
    <text evidence="2">The sequence shown here is derived from an EMBL/GenBank/DDBJ whole genome shotgun (WGS) entry which is preliminary data.</text>
</comment>
<protein>
    <recommendedName>
        <fullName evidence="4">Cytoskeletal protein CcmA (Bactofilin family)</fullName>
    </recommendedName>
</protein>
<dbReference type="AlphaFoldDB" id="A0A917CFQ7"/>
<reference evidence="2" key="1">
    <citation type="journal article" date="2014" name="Int. J. Syst. Evol. Microbiol.">
        <title>Complete genome sequence of Corynebacterium casei LMG S-19264T (=DSM 44701T), isolated from a smear-ripened cheese.</title>
        <authorList>
            <consortium name="US DOE Joint Genome Institute (JGI-PGF)"/>
            <person name="Walter F."/>
            <person name="Albersmeier A."/>
            <person name="Kalinowski J."/>
            <person name="Ruckert C."/>
        </authorList>
    </citation>
    <scope>NUCLEOTIDE SEQUENCE</scope>
    <source>
        <strain evidence="2">CGMCC 1.12181</strain>
    </source>
</reference>
<dbReference type="InterPro" id="IPR007607">
    <property type="entry name" value="BacA/B"/>
</dbReference>
<evidence type="ECO:0000313" key="3">
    <source>
        <dbReference type="Proteomes" id="UP000605253"/>
    </source>
</evidence>
<sequence>MFSKKTKPEKTMAQNNQKQLDTLIGQSTRLKGDMTFNGMMHLDGRVEGSIIAENDNDTLTISENGAVKGTIKAGNLVINGSIDGDITASGKIEVLSQARISGNIYYVNIEMETGSQVNGQLIYQGGEVTHINQQEKPSKNQKHE</sequence>